<reference evidence="1 2" key="1">
    <citation type="submission" date="2017-01" db="EMBL/GenBank/DDBJ databases">
        <title>The cable genome- insights into the physiology and evolution of filamentous bacteria capable of sulfide oxidation via long distance electron transfer.</title>
        <authorList>
            <person name="Schreiber L."/>
            <person name="Bjerg J.T."/>
            <person name="Boggild A."/>
            <person name="Van De Vossenberg J."/>
            <person name="Meysman F."/>
            <person name="Nielsen L.P."/>
            <person name="Schramm A."/>
            <person name="Kjeldsen K.U."/>
        </authorList>
    </citation>
    <scope>NUCLEOTIDE SEQUENCE [LARGE SCALE GENOMIC DNA]</scope>
    <source>
        <strain evidence="1">MCF</strain>
    </source>
</reference>
<dbReference type="EMBL" id="MTKO01000077">
    <property type="protein sequence ID" value="RWX45480.1"/>
    <property type="molecule type" value="Genomic_DNA"/>
</dbReference>
<keyword evidence="2" id="KW-1185">Reference proteome</keyword>
<protein>
    <submittedName>
        <fullName evidence="1">Uncharacterized protein</fullName>
    </submittedName>
</protein>
<dbReference type="Proteomes" id="UP000287853">
    <property type="component" value="Unassembled WGS sequence"/>
</dbReference>
<dbReference type="AlphaFoldDB" id="A0A444IXM7"/>
<sequence length="32" mass="3655">MTGKLRIAILFEEVVIGSNPQEHRTTTQNYHA</sequence>
<proteinExistence type="predicted"/>
<name>A0A444IXM7_9BACT</name>
<comment type="caution">
    <text evidence="1">The sequence shown here is derived from an EMBL/GenBank/DDBJ whole genome shotgun (WGS) entry which is preliminary data.</text>
</comment>
<evidence type="ECO:0000313" key="1">
    <source>
        <dbReference type="EMBL" id="RWX45480.1"/>
    </source>
</evidence>
<organism evidence="1 2">
    <name type="scientific">Candidatus Electrothrix aarhusensis</name>
    <dbReference type="NCBI Taxonomy" id="1859131"/>
    <lineage>
        <taxon>Bacteria</taxon>
        <taxon>Pseudomonadati</taxon>
        <taxon>Thermodesulfobacteriota</taxon>
        <taxon>Desulfobulbia</taxon>
        <taxon>Desulfobulbales</taxon>
        <taxon>Desulfobulbaceae</taxon>
        <taxon>Candidatus Electrothrix</taxon>
    </lineage>
</organism>
<gene>
    <name evidence="1" type="ORF">H206_02703</name>
</gene>
<evidence type="ECO:0000313" key="2">
    <source>
        <dbReference type="Proteomes" id="UP000287853"/>
    </source>
</evidence>
<accession>A0A444IXM7</accession>